<reference evidence="2 3" key="1">
    <citation type="submission" date="2023-01" db="EMBL/GenBank/DDBJ databases">
        <title>Analysis of 21 Apiospora genomes using comparative genomics revels a genus with tremendous synthesis potential of carbohydrate active enzymes and secondary metabolites.</title>
        <authorList>
            <person name="Sorensen T."/>
        </authorList>
    </citation>
    <scope>NUCLEOTIDE SEQUENCE [LARGE SCALE GENOMIC DNA]</scope>
    <source>
        <strain evidence="2 3">CBS 135458</strain>
    </source>
</reference>
<dbReference type="Proteomes" id="UP001480595">
    <property type="component" value="Unassembled WGS sequence"/>
</dbReference>
<sequence>MLDQERQRDLRAKDTGHDWVDDWCYHKGHAGQPVKALVKEFIDFEKFARLDLVNNINLWLLVPAIDSLKTARTLFKHVVTLHRLGILHRDINASNIVKGRFLDFSCSWTKPHPCLDMNQIESARSPYNQLGVSDADGVDAMIDIWNKFHPPKCRIWLRAAANHQYLTRLRSHKTGDEDRDLYLPEWTRSYRGRPDLYKWEPEELDAKKPKSKFKRHYRNREKHPRQIKRKYRKRKYHAKA</sequence>
<evidence type="ECO:0000313" key="3">
    <source>
        <dbReference type="Proteomes" id="UP001480595"/>
    </source>
</evidence>
<feature type="compositionally biased region" description="Basic residues" evidence="1">
    <location>
        <begin position="209"/>
        <end position="240"/>
    </location>
</feature>
<dbReference type="GeneID" id="92089993"/>
<dbReference type="InterPro" id="IPR025213">
    <property type="entry name" value="Sim4_Fta2"/>
</dbReference>
<dbReference type="InterPro" id="IPR011009">
    <property type="entry name" value="Kinase-like_dom_sf"/>
</dbReference>
<name>A0ABR1VCG9_9PEZI</name>
<organism evidence="2 3">
    <name type="scientific">Apiospora phragmitis</name>
    <dbReference type="NCBI Taxonomy" id="2905665"/>
    <lineage>
        <taxon>Eukaryota</taxon>
        <taxon>Fungi</taxon>
        <taxon>Dikarya</taxon>
        <taxon>Ascomycota</taxon>
        <taxon>Pezizomycotina</taxon>
        <taxon>Sordariomycetes</taxon>
        <taxon>Xylariomycetidae</taxon>
        <taxon>Amphisphaeriales</taxon>
        <taxon>Apiosporaceae</taxon>
        <taxon>Apiospora</taxon>
    </lineage>
</organism>
<protein>
    <recommendedName>
        <fullName evidence="4">Protein kinase domain-containing protein</fullName>
    </recommendedName>
</protein>
<dbReference type="EMBL" id="JAQQWL010000006">
    <property type="protein sequence ID" value="KAK8068905.1"/>
    <property type="molecule type" value="Genomic_DNA"/>
</dbReference>
<dbReference type="RefSeq" id="XP_066716199.1">
    <property type="nucleotide sequence ID" value="XM_066856930.1"/>
</dbReference>
<dbReference type="Pfam" id="PF13095">
    <property type="entry name" value="FTA2"/>
    <property type="match status" value="1"/>
</dbReference>
<gene>
    <name evidence="2" type="ORF">PG994_005521</name>
</gene>
<feature type="region of interest" description="Disordered" evidence="1">
    <location>
        <begin position="206"/>
        <end position="240"/>
    </location>
</feature>
<proteinExistence type="predicted"/>
<keyword evidence="3" id="KW-1185">Reference proteome</keyword>
<dbReference type="SUPFAM" id="SSF56112">
    <property type="entry name" value="Protein kinase-like (PK-like)"/>
    <property type="match status" value="1"/>
</dbReference>
<evidence type="ECO:0000313" key="2">
    <source>
        <dbReference type="EMBL" id="KAK8068905.1"/>
    </source>
</evidence>
<evidence type="ECO:0000256" key="1">
    <source>
        <dbReference type="SAM" id="MobiDB-lite"/>
    </source>
</evidence>
<comment type="caution">
    <text evidence="2">The sequence shown here is derived from an EMBL/GenBank/DDBJ whole genome shotgun (WGS) entry which is preliminary data.</text>
</comment>
<accession>A0ABR1VCG9</accession>
<evidence type="ECO:0008006" key="4">
    <source>
        <dbReference type="Google" id="ProtNLM"/>
    </source>
</evidence>